<reference evidence="1" key="1">
    <citation type="submission" date="2021-02" db="EMBL/GenBank/DDBJ databases">
        <authorList>
            <person name="Nowell W R."/>
        </authorList>
    </citation>
    <scope>NUCLEOTIDE SEQUENCE</scope>
</reference>
<protein>
    <submittedName>
        <fullName evidence="1">Uncharacterized protein</fullName>
    </submittedName>
</protein>
<evidence type="ECO:0000313" key="1">
    <source>
        <dbReference type="EMBL" id="CAF5229507.1"/>
    </source>
</evidence>
<accession>A0A8S3KA55</accession>
<evidence type="ECO:0000313" key="2">
    <source>
        <dbReference type="Proteomes" id="UP000676336"/>
    </source>
</evidence>
<name>A0A8S3KA55_9BILA</name>
<comment type="caution">
    <text evidence="1">The sequence shown here is derived from an EMBL/GenBank/DDBJ whole genome shotgun (WGS) entry which is preliminary data.</text>
</comment>
<sequence>MRDKARHGIRTIIAAKRVEVEQSIVK</sequence>
<dbReference type="Proteomes" id="UP000676336">
    <property type="component" value="Unassembled WGS sequence"/>
</dbReference>
<dbReference type="EMBL" id="CAJOBI010370730">
    <property type="protein sequence ID" value="CAF5229507.1"/>
    <property type="molecule type" value="Genomic_DNA"/>
</dbReference>
<feature type="non-terminal residue" evidence="1">
    <location>
        <position position="26"/>
    </location>
</feature>
<gene>
    <name evidence="1" type="ORF">SMN809_LOCUS86427</name>
</gene>
<dbReference type="AlphaFoldDB" id="A0A8S3KA55"/>
<proteinExistence type="predicted"/>
<organism evidence="1 2">
    <name type="scientific">Rotaria magnacalcarata</name>
    <dbReference type="NCBI Taxonomy" id="392030"/>
    <lineage>
        <taxon>Eukaryota</taxon>
        <taxon>Metazoa</taxon>
        <taxon>Spiralia</taxon>
        <taxon>Gnathifera</taxon>
        <taxon>Rotifera</taxon>
        <taxon>Eurotatoria</taxon>
        <taxon>Bdelloidea</taxon>
        <taxon>Philodinida</taxon>
        <taxon>Philodinidae</taxon>
        <taxon>Rotaria</taxon>
    </lineage>
</organism>